<feature type="compositionally biased region" description="Polar residues" evidence="1">
    <location>
        <begin position="184"/>
        <end position="196"/>
    </location>
</feature>
<feature type="region of interest" description="Disordered" evidence="1">
    <location>
        <begin position="119"/>
        <end position="347"/>
    </location>
</feature>
<keyword evidence="3" id="KW-1185">Reference proteome</keyword>
<dbReference type="AlphaFoldDB" id="A0A8E2F8B2"/>
<proteinExistence type="predicted"/>
<feature type="compositionally biased region" description="Basic and acidic residues" evidence="1">
    <location>
        <begin position="278"/>
        <end position="302"/>
    </location>
</feature>
<feature type="region of interest" description="Disordered" evidence="1">
    <location>
        <begin position="493"/>
        <end position="644"/>
    </location>
</feature>
<feature type="compositionally biased region" description="Basic and acidic residues" evidence="1">
    <location>
        <begin position="579"/>
        <end position="597"/>
    </location>
</feature>
<evidence type="ECO:0000256" key="1">
    <source>
        <dbReference type="SAM" id="MobiDB-lite"/>
    </source>
</evidence>
<feature type="region of interest" description="Disordered" evidence="1">
    <location>
        <begin position="1"/>
        <end position="103"/>
    </location>
</feature>
<name>A0A8E2F8B2_9PEZI</name>
<feature type="compositionally biased region" description="Basic residues" evidence="1">
    <location>
        <begin position="1"/>
        <end position="13"/>
    </location>
</feature>
<feature type="compositionally biased region" description="Basic residues" evidence="1">
    <location>
        <begin position="200"/>
        <end position="209"/>
    </location>
</feature>
<sequence>MAKRRSARLRKGRTSSQSPGPSIENLPSPPTTALNPLPSVKEHDETPNRPTQIPQAVATTPHSEKKSISFLAAITTRTPRNRTPIKPAGEEMHPHHHQASTAKPLDEARWLGFLSKGAHTAPAKGSNQLAVAQGTPTKAQDSTPNPFTTPDFKFRYKRSSMDLSPESHQMMEETRAEAKKIRSQMLSTGEFTSTADLGTRKKAVPKGKTSRFSDIHMAQFKKMDSIANHPSSFRADPNRSKNASTSLKRSPSKAELDTPEHPAKVATISLKRTQSKAELNKSRTGADEPKSTIKLVPSREDEASGPPKRIKRHANDDASATRPVSKDDKPMENKPMTPRGPRPMLGHTGIPRAMSRLYTPTKASLARSQSVKTTKTSLLPSMMRSPSLRAIMSPKAFEGSLKEGLRKTSNSLLRIPGVKSILRTPNQKFSNDPVKIAAGTHMSPPPGLNLNKTLPAVPATAPVRKQVNFTASTVAKSEHEEVIGTPSRIIKARASSEAPKESIVSYPTLPGVDQSPTPSPSRRTTLGDLPGSMPSNFTFRSDKPINFGPATTGTIRQVRSSDAHEKVSGATDGAKKRKLENSEGASDKENREEEYGRANKRTKANPVEITKTPTSKLPRRTEKRLGSLSQARLNLLATPRRKKV</sequence>
<dbReference type="Proteomes" id="UP000250140">
    <property type="component" value="Unassembled WGS sequence"/>
</dbReference>
<gene>
    <name evidence="2" type="ORF">AOQ84DRAFT_352855</name>
</gene>
<feature type="compositionally biased region" description="Polar residues" evidence="1">
    <location>
        <begin position="125"/>
        <end position="148"/>
    </location>
</feature>
<evidence type="ECO:0008006" key="4">
    <source>
        <dbReference type="Google" id="ProtNLM"/>
    </source>
</evidence>
<feature type="compositionally biased region" description="Polar residues" evidence="1">
    <location>
        <begin position="240"/>
        <end position="249"/>
    </location>
</feature>
<organism evidence="2 3">
    <name type="scientific">Glonium stellatum</name>
    <dbReference type="NCBI Taxonomy" id="574774"/>
    <lineage>
        <taxon>Eukaryota</taxon>
        <taxon>Fungi</taxon>
        <taxon>Dikarya</taxon>
        <taxon>Ascomycota</taxon>
        <taxon>Pezizomycotina</taxon>
        <taxon>Dothideomycetes</taxon>
        <taxon>Pleosporomycetidae</taxon>
        <taxon>Gloniales</taxon>
        <taxon>Gloniaceae</taxon>
        <taxon>Glonium</taxon>
    </lineage>
</organism>
<feature type="compositionally biased region" description="Polar residues" evidence="1">
    <location>
        <begin position="48"/>
        <end position="61"/>
    </location>
</feature>
<feature type="compositionally biased region" description="Basic and acidic residues" evidence="1">
    <location>
        <begin position="252"/>
        <end position="263"/>
    </location>
</feature>
<evidence type="ECO:0000313" key="3">
    <source>
        <dbReference type="Proteomes" id="UP000250140"/>
    </source>
</evidence>
<accession>A0A8E2F8B2</accession>
<feature type="compositionally biased region" description="Basic and acidic residues" evidence="1">
    <location>
        <begin position="169"/>
        <end position="180"/>
    </location>
</feature>
<feature type="compositionally biased region" description="Low complexity" evidence="1">
    <location>
        <begin position="75"/>
        <end position="84"/>
    </location>
</feature>
<dbReference type="EMBL" id="KV748987">
    <property type="protein sequence ID" value="OCL11803.1"/>
    <property type="molecule type" value="Genomic_DNA"/>
</dbReference>
<evidence type="ECO:0000313" key="2">
    <source>
        <dbReference type="EMBL" id="OCL11803.1"/>
    </source>
</evidence>
<dbReference type="OrthoDB" id="5204833at2759"/>
<feature type="compositionally biased region" description="Polar residues" evidence="1">
    <location>
        <begin position="549"/>
        <end position="558"/>
    </location>
</feature>
<feature type="compositionally biased region" description="Polar residues" evidence="1">
    <location>
        <begin position="514"/>
        <end position="524"/>
    </location>
</feature>
<protein>
    <recommendedName>
        <fullName evidence="4">Erythromycin esterase</fullName>
    </recommendedName>
</protein>
<reference evidence="2 3" key="1">
    <citation type="journal article" date="2016" name="Nat. Commun.">
        <title>Ectomycorrhizal ecology is imprinted in the genome of the dominant symbiotic fungus Cenococcum geophilum.</title>
        <authorList>
            <consortium name="DOE Joint Genome Institute"/>
            <person name="Peter M."/>
            <person name="Kohler A."/>
            <person name="Ohm R.A."/>
            <person name="Kuo A."/>
            <person name="Krutzmann J."/>
            <person name="Morin E."/>
            <person name="Arend M."/>
            <person name="Barry K.W."/>
            <person name="Binder M."/>
            <person name="Choi C."/>
            <person name="Clum A."/>
            <person name="Copeland A."/>
            <person name="Grisel N."/>
            <person name="Haridas S."/>
            <person name="Kipfer T."/>
            <person name="LaButti K."/>
            <person name="Lindquist E."/>
            <person name="Lipzen A."/>
            <person name="Maire R."/>
            <person name="Meier B."/>
            <person name="Mihaltcheva S."/>
            <person name="Molinier V."/>
            <person name="Murat C."/>
            <person name="Poggeler S."/>
            <person name="Quandt C.A."/>
            <person name="Sperisen C."/>
            <person name="Tritt A."/>
            <person name="Tisserant E."/>
            <person name="Crous P.W."/>
            <person name="Henrissat B."/>
            <person name="Nehls U."/>
            <person name="Egli S."/>
            <person name="Spatafora J.W."/>
            <person name="Grigoriev I.V."/>
            <person name="Martin F.M."/>
        </authorList>
    </citation>
    <scope>NUCLEOTIDE SEQUENCE [LARGE SCALE GENOMIC DNA]</scope>
    <source>
        <strain evidence="2 3">CBS 207.34</strain>
    </source>
</reference>